<dbReference type="Pfam" id="PF14121">
    <property type="entry name" value="Porin_10"/>
    <property type="match status" value="1"/>
</dbReference>
<evidence type="ECO:0000313" key="3">
    <source>
        <dbReference type="Proteomes" id="UP000245430"/>
    </source>
</evidence>
<dbReference type="InterPro" id="IPR025631">
    <property type="entry name" value="Porin_10"/>
</dbReference>
<proteinExistence type="predicted"/>
<feature type="signal peptide" evidence="1">
    <location>
        <begin position="1"/>
        <end position="19"/>
    </location>
</feature>
<sequence>MRKIFLAFFLICVVNLGFSQITPTVNKDQNQRQDGLIKNENYQEDSYQGSTKSTSNENIKNKDAKIDMYLIVSSKNDTTYVDTTLTVRKEYKFNYLRKDNFNLMPFSNVGQSYNTLIYNFNDNNLMPLFGARARHFNYMEIEDIYYYHVPTPFTELYYKTAFEQGQQIDAFFTANTSKQFNFSIAYKGLRSLGKYQHALTSTGNFRFTSSYKTKDNRYIANAHIVAQDLLNQENGGLQDSNVPYFESGNPEFKDRELLAVNFEDAKNVLKGKRFHLNHKYNINKKTDSLTKNTLSIGQVISFEDKYYEYNQDNQNDYFGEAFQQEDLRDRVTLEDFNTQLYANYSNNIIGRIQFNASYNNYNYGYDKVTNIDNSLITNRLKGEVISIGGSYFKNIKGFNIEGEFGLNVSGEFEGNFIMGKASYQFTDDIAFSAKINHASKAPNYNFLLYQSVYENYNWQSNFNNTETQNIEFTLQSNKIANLSLNITSINDYLYFKKVSDSGLVKPFQNDKAINYLSIKLEKEFRYKKFALDNTIVYQTVKDDNQVFNVPEIVTRNTLYYSDYFFKKALFLQTGITFNYFSNYYMNGYDPLLAEFYVQTDREFGGFPRFDFFVNAKIQQARIFIKAEHINSAWTGYDYYSAPNHPYRDFVIRFGLVWNFFL</sequence>
<reference evidence="2 3" key="1">
    <citation type="submission" date="2018-05" db="EMBL/GenBank/DDBJ databases">
        <title>Genomic Encyclopedia of Archaeal and Bacterial Type Strains, Phase II (KMG-II): from individual species to whole genera.</title>
        <authorList>
            <person name="Goeker M."/>
        </authorList>
    </citation>
    <scope>NUCLEOTIDE SEQUENCE [LARGE SCALE GENOMIC DNA]</scope>
    <source>
        <strain evidence="2 3">DSM 22637</strain>
    </source>
</reference>
<dbReference type="EMBL" id="QGGP01000003">
    <property type="protein sequence ID" value="PWK19307.1"/>
    <property type="molecule type" value="Genomic_DNA"/>
</dbReference>
<name>A0A316DMA2_9FLAO</name>
<keyword evidence="1" id="KW-0732">Signal</keyword>
<evidence type="ECO:0000313" key="2">
    <source>
        <dbReference type="EMBL" id="PWK19307.1"/>
    </source>
</evidence>
<keyword evidence="3" id="KW-1185">Reference proteome</keyword>
<accession>A0A316DMA2</accession>
<dbReference type="Proteomes" id="UP000245430">
    <property type="component" value="Unassembled WGS sequence"/>
</dbReference>
<organism evidence="2 3">
    <name type="scientific">Xanthomarina spongicola</name>
    <dbReference type="NCBI Taxonomy" id="570520"/>
    <lineage>
        <taxon>Bacteria</taxon>
        <taxon>Pseudomonadati</taxon>
        <taxon>Bacteroidota</taxon>
        <taxon>Flavobacteriia</taxon>
        <taxon>Flavobacteriales</taxon>
        <taxon>Flavobacteriaceae</taxon>
        <taxon>Xanthomarina</taxon>
    </lineage>
</organism>
<gene>
    <name evidence="2" type="ORF">LX78_01788</name>
</gene>
<evidence type="ECO:0000256" key="1">
    <source>
        <dbReference type="SAM" id="SignalP"/>
    </source>
</evidence>
<dbReference type="AlphaFoldDB" id="A0A316DMA2"/>
<dbReference type="OrthoDB" id="9812454at2"/>
<dbReference type="RefSeq" id="WP_109682282.1">
    <property type="nucleotide sequence ID" value="NZ_QGGP01000003.1"/>
</dbReference>
<feature type="chain" id="PRO_5016296348" evidence="1">
    <location>
        <begin position="20"/>
        <end position="661"/>
    </location>
</feature>
<protein>
    <submittedName>
        <fullName evidence="2">Putative beta-barrel porin</fullName>
    </submittedName>
</protein>
<comment type="caution">
    <text evidence="2">The sequence shown here is derived from an EMBL/GenBank/DDBJ whole genome shotgun (WGS) entry which is preliminary data.</text>
</comment>